<dbReference type="FunFam" id="1.20.1260.100:FF:000001">
    <property type="entry name" value="translocator protein 2"/>
    <property type="match status" value="1"/>
</dbReference>
<feature type="transmembrane region" description="Helical" evidence="6">
    <location>
        <begin position="53"/>
        <end position="74"/>
    </location>
</feature>
<dbReference type="RefSeq" id="WP_125314252.1">
    <property type="nucleotide sequence ID" value="NZ_RSEC01000059.1"/>
</dbReference>
<dbReference type="GO" id="GO:0016020">
    <property type="term" value="C:membrane"/>
    <property type="evidence" value="ECO:0007669"/>
    <property type="project" value="UniProtKB-SubCell"/>
</dbReference>
<comment type="caution">
    <text evidence="7">The sequence shown here is derived from an EMBL/GenBank/DDBJ whole genome shotgun (WGS) entry which is preliminary data.</text>
</comment>
<gene>
    <name evidence="7" type="ORF">EIY87_35445</name>
</gene>
<dbReference type="Proteomes" id="UP000267081">
    <property type="component" value="Unassembled WGS sequence"/>
</dbReference>
<dbReference type="CDD" id="cd15904">
    <property type="entry name" value="TSPO_MBR"/>
    <property type="match status" value="1"/>
</dbReference>
<dbReference type="PANTHER" id="PTHR10057:SF0">
    <property type="entry name" value="TRANSLOCATOR PROTEIN"/>
    <property type="match status" value="1"/>
</dbReference>
<evidence type="ECO:0000256" key="5">
    <source>
        <dbReference type="ARBA" id="ARBA00023136"/>
    </source>
</evidence>
<dbReference type="Pfam" id="PF03073">
    <property type="entry name" value="TspO_MBR"/>
    <property type="match status" value="1"/>
</dbReference>
<protein>
    <submittedName>
        <fullName evidence="7">Tryptophan-rich sensory protein</fullName>
    </submittedName>
</protein>
<evidence type="ECO:0000256" key="4">
    <source>
        <dbReference type="ARBA" id="ARBA00022989"/>
    </source>
</evidence>
<dbReference type="OrthoDB" id="9795496at2"/>
<dbReference type="GO" id="GO:0033013">
    <property type="term" value="P:tetrapyrrole metabolic process"/>
    <property type="evidence" value="ECO:0007669"/>
    <property type="project" value="UniProtKB-ARBA"/>
</dbReference>
<comment type="subcellular location">
    <subcellularLocation>
        <location evidence="1">Membrane</location>
        <topology evidence="1">Multi-pass membrane protein</topology>
    </subcellularLocation>
</comment>
<organism evidence="7 8">
    <name type="scientific">Amycolatopsis eburnea</name>
    <dbReference type="NCBI Taxonomy" id="2267691"/>
    <lineage>
        <taxon>Bacteria</taxon>
        <taxon>Bacillati</taxon>
        <taxon>Actinomycetota</taxon>
        <taxon>Actinomycetes</taxon>
        <taxon>Pseudonocardiales</taxon>
        <taxon>Pseudonocardiaceae</taxon>
        <taxon>Amycolatopsis</taxon>
    </lineage>
</organism>
<evidence type="ECO:0000256" key="6">
    <source>
        <dbReference type="SAM" id="Phobius"/>
    </source>
</evidence>
<feature type="transmembrane region" description="Helical" evidence="6">
    <location>
        <begin position="12"/>
        <end position="33"/>
    </location>
</feature>
<dbReference type="AlphaFoldDB" id="A0A3R9EN78"/>
<feature type="transmembrane region" description="Helical" evidence="6">
    <location>
        <begin position="139"/>
        <end position="158"/>
    </location>
</feature>
<proteinExistence type="inferred from homology"/>
<dbReference type="InterPro" id="IPR004307">
    <property type="entry name" value="TspO_MBR"/>
</dbReference>
<dbReference type="InterPro" id="IPR038330">
    <property type="entry name" value="TspO/MBR-related_sf"/>
</dbReference>
<dbReference type="EMBL" id="RSEC01000059">
    <property type="protein sequence ID" value="RSD12027.1"/>
    <property type="molecule type" value="Genomic_DNA"/>
</dbReference>
<evidence type="ECO:0000256" key="1">
    <source>
        <dbReference type="ARBA" id="ARBA00004141"/>
    </source>
</evidence>
<dbReference type="PIRSF" id="PIRSF005859">
    <property type="entry name" value="PBR"/>
    <property type="match status" value="1"/>
</dbReference>
<evidence type="ECO:0000313" key="8">
    <source>
        <dbReference type="Proteomes" id="UP000267081"/>
    </source>
</evidence>
<keyword evidence="3 6" id="KW-0812">Transmembrane</keyword>
<feature type="transmembrane region" description="Helical" evidence="6">
    <location>
        <begin position="108"/>
        <end position="127"/>
    </location>
</feature>
<evidence type="ECO:0000313" key="7">
    <source>
        <dbReference type="EMBL" id="RSD12027.1"/>
    </source>
</evidence>
<feature type="transmembrane region" description="Helical" evidence="6">
    <location>
        <begin position="83"/>
        <end position="102"/>
    </location>
</feature>
<keyword evidence="8" id="KW-1185">Reference proteome</keyword>
<name>A0A3R9EN78_9PSEU</name>
<sequence length="160" mass="17162">MTTLPRSRPAPAAVLAGFLAAVAVVAVVGGLAATRSREVYGALVQPPWAPPSWLFGPVWTVLYLLIAISGWLFWRAAGTRREFTWYAAGLVLNAAWTPLFFAAGAYTLALVEIVVLDVVVAGTLVVFRRRSRLAAALQLPYLAWTLFATALNAAIVVLNP</sequence>
<keyword evidence="5 6" id="KW-0472">Membrane</keyword>
<dbReference type="Gene3D" id="1.20.1260.100">
    <property type="entry name" value="TspO/MBR protein"/>
    <property type="match status" value="1"/>
</dbReference>
<evidence type="ECO:0000256" key="2">
    <source>
        <dbReference type="ARBA" id="ARBA00007524"/>
    </source>
</evidence>
<evidence type="ECO:0000256" key="3">
    <source>
        <dbReference type="ARBA" id="ARBA00022692"/>
    </source>
</evidence>
<reference evidence="7 8" key="1">
    <citation type="submission" date="2018-12" db="EMBL/GenBank/DDBJ databases">
        <title>Amycolatopsis eburnea sp. nov. actinomycete associate with arbuscular mycorrhiza fungal spore.</title>
        <authorList>
            <person name="Lumyong S."/>
            <person name="Chaiya L."/>
        </authorList>
    </citation>
    <scope>NUCLEOTIDE SEQUENCE [LARGE SCALE GENOMIC DNA]</scope>
    <source>
        <strain evidence="7 8">GLM-1</strain>
    </source>
</reference>
<dbReference type="PANTHER" id="PTHR10057">
    <property type="entry name" value="PERIPHERAL-TYPE BENZODIAZEPINE RECEPTOR"/>
    <property type="match status" value="1"/>
</dbReference>
<keyword evidence="4 6" id="KW-1133">Transmembrane helix</keyword>
<comment type="similarity">
    <text evidence="2">Belongs to the TspO/BZRP family.</text>
</comment>
<accession>A0A3R9EN78</accession>